<evidence type="ECO:0000256" key="2">
    <source>
        <dbReference type="SAM" id="MobiDB-lite"/>
    </source>
</evidence>
<dbReference type="OrthoDB" id="6430699at2759"/>
<protein>
    <submittedName>
        <fullName evidence="3">Uncharacterized protein</fullName>
    </submittedName>
</protein>
<keyword evidence="4" id="KW-1185">Reference proteome</keyword>
<dbReference type="EMBL" id="JAIZAY010000018">
    <property type="protein sequence ID" value="KAJ8024972.1"/>
    <property type="molecule type" value="Genomic_DNA"/>
</dbReference>
<keyword evidence="1" id="KW-0175">Coiled coil</keyword>
<evidence type="ECO:0000256" key="1">
    <source>
        <dbReference type="SAM" id="Coils"/>
    </source>
</evidence>
<feature type="region of interest" description="Disordered" evidence="2">
    <location>
        <begin position="184"/>
        <end position="225"/>
    </location>
</feature>
<feature type="compositionally biased region" description="Basic residues" evidence="2">
    <location>
        <begin position="21"/>
        <end position="34"/>
    </location>
</feature>
<name>A0A9Q0YRE2_HOLLE</name>
<evidence type="ECO:0000313" key="3">
    <source>
        <dbReference type="EMBL" id="KAJ8024972.1"/>
    </source>
</evidence>
<organism evidence="3 4">
    <name type="scientific">Holothuria leucospilota</name>
    <name type="common">Black long sea cucumber</name>
    <name type="synonym">Mertensiothuria leucospilota</name>
    <dbReference type="NCBI Taxonomy" id="206669"/>
    <lineage>
        <taxon>Eukaryota</taxon>
        <taxon>Metazoa</taxon>
        <taxon>Echinodermata</taxon>
        <taxon>Eleutherozoa</taxon>
        <taxon>Echinozoa</taxon>
        <taxon>Holothuroidea</taxon>
        <taxon>Aspidochirotacea</taxon>
        <taxon>Aspidochirotida</taxon>
        <taxon>Holothuriidae</taxon>
        <taxon>Holothuria</taxon>
    </lineage>
</organism>
<feature type="region of interest" description="Disordered" evidence="2">
    <location>
        <begin position="344"/>
        <end position="393"/>
    </location>
</feature>
<feature type="compositionally biased region" description="Polar residues" evidence="2">
    <location>
        <begin position="372"/>
        <end position="387"/>
    </location>
</feature>
<feature type="region of interest" description="Disordered" evidence="2">
    <location>
        <begin position="1"/>
        <end position="83"/>
    </location>
</feature>
<accession>A0A9Q0YRE2</accession>
<proteinExistence type="predicted"/>
<comment type="caution">
    <text evidence="3">The sequence shown here is derived from an EMBL/GenBank/DDBJ whole genome shotgun (WGS) entry which is preliminary data.</text>
</comment>
<feature type="region of interest" description="Disordered" evidence="2">
    <location>
        <begin position="520"/>
        <end position="539"/>
    </location>
</feature>
<reference evidence="3" key="1">
    <citation type="submission" date="2021-10" db="EMBL/GenBank/DDBJ databases">
        <title>Tropical sea cucumber genome reveals ecological adaptation and Cuvierian tubules defense mechanism.</title>
        <authorList>
            <person name="Chen T."/>
        </authorList>
    </citation>
    <scope>NUCLEOTIDE SEQUENCE</scope>
    <source>
        <strain evidence="3">Nanhai2018</strain>
        <tissue evidence="3">Muscle</tissue>
    </source>
</reference>
<feature type="compositionally biased region" description="Polar residues" evidence="2">
    <location>
        <begin position="345"/>
        <end position="363"/>
    </location>
</feature>
<feature type="region of interest" description="Disordered" evidence="2">
    <location>
        <begin position="556"/>
        <end position="581"/>
    </location>
</feature>
<dbReference type="Proteomes" id="UP001152320">
    <property type="component" value="Chromosome 18"/>
</dbReference>
<gene>
    <name evidence="3" type="ORF">HOLleu_35044</name>
</gene>
<feature type="compositionally biased region" description="Polar residues" evidence="2">
    <location>
        <begin position="190"/>
        <end position="201"/>
    </location>
</feature>
<sequence>MPTAGEANIRPTNHYNLRNKPLPKTKPVVKKKKAGEKENIPEKPAPTGPITRSRSKIPVSTNHSSKTNKGREQKPKRKGVPDFAKLHKQWQDKFEKGKAVNKKTCTQVQEFDLTRPGTQFKQTYYDGQTEDIAGDFREDPEALESILKEEGISENATRGYRNTIATTGANHVASASTRKTLGSIPVSKSYRPNNADNLAHSTTKEKNKQANDTLKKPRKSLAQQQQEMGIEFEEDLGALASILNNTGLSHTRAVPTYRQTFASSRGAGGARASLFGGHPQTQKRTSIYYQPQASTKDAYEDYTRLVMRRLTTGDNGKPILPNRSSVHQPSTSVRTSIYRAALPTGVQQQQSSKARPIPTSTMKGTPGRVHVSQPSKPTGSTKKTPMTASRVPNPHFHSVLQKQEITSSPLLSGSRQIPESHLRTPATQKKVQWADDTIGIPSAKELAQSLFTDQTEPTAKVENSIVQQMEKYKEIEKLEKQLELEIQMLSDLGDLGESKISGKGASLDVHHREDLEERMGADRDQQHPPIQVPVSAPWHPLSNDMATSTEGFTTCVNPLQNHGTGEVQSRPPLSSGTAWSQPGENVQQYQLPAAGGISSSKNDRYTGTPSHQNPVHGYSQTSVGLKSSKESCEVGKPWTVPAHPLRQDMLASTRHDHINTQCTNLVGCNLVASQNNIPQGGLGVTFNRHHQLGQSVTSSQPGLNGCVAGVCSGHLIHSGQNASSQQMCCQCNMNKPSELQENLMLPKPIVTIYGDKLGTVPVHSVEHSATSAVIQPGLHQTLTQTCASDGHSSHCEKLHVVESDQHVNIPLQWAVRRNGEICNPAVNNSNSSQLCLHGNMLGAHHYTHLSGAPLPQKHGCTSTTCIHHHQLPTAKMSTRDGCPISKSDRIETTHSLIHSNPPSLEPNGVICSPVAAFAPSLKVSKVSKTVTFASPPAMESRERRLCGFRTTPHPGMPQTGVIQQDCMDGVKGRLEFGTDCLKSGQNFSTNAAVSNAVVTSSVDTTTLSVIKTDHLKPVASTQVKGHEPNSLQSEVGNSSASIKCKGQTAERISETAAGGNVETLSLRGHLQHHQNNRQTVTAFKGRAGIIFQEALLDQECTLYAHSLQRKLSTGSPSGRVDLDPIAKIFLEKDNAHFCPLLEQSFD</sequence>
<dbReference type="AlphaFoldDB" id="A0A9Q0YRE2"/>
<feature type="compositionally biased region" description="Basic and acidic residues" evidence="2">
    <location>
        <begin position="202"/>
        <end position="215"/>
    </location>
</feature>
<feature type="region of interest" description="Disordered" evidence="2">
    <location>
        <begin position="594"/>
        <end position="623"/>
    </location>
</feature>
<feature type="coiled-coil region" evidence="1">
    <location>
        <begin position="465"/>
        <end position="495"/>
    </location>
</feature>
<feature type="compositionally biased region" description="Polar residues" evidence="2">
    <location>
        <begin position="58"/>
        <end position="67"/>
    </location>
</feature>
<evidence type="ECO:0000313" key="4">
    <source>
        <dbReference type="Proteomes" id="UP001152320"/>
    </source>
</evidence>
<feature type="compositionally biased region" description="Polar residues" evidence="2">
    <location>
        <begin position="597"/>
        <end position="623"/>
    </location>
</feature>